<dbReference type="GO" id="GO:0005737">
    <property type="term" value="C:cytoplasm"/>
    <property type="evidence" value="ECO:0007669"/>
    <property type="project" value="TreeGrafter"/>
</dbReference>
<evidence type="ECO:0000256" key="9">
    <source>
        <dbReference type="ARBA" id="ARBA00047337"/>
    </source>
</evidence>
<dbReference type="GO" id="GO:0052689">
    <property type="term" value="F:carboxylic ester hydrolase activity"/>
    <property type="evidence" value="ECO:0007669"/>
    <property type="project" value="UniProtKB-KW"/>
</dbReference>
<dbReference type="InterPro" id="IPR050565">
    <property type="entry name" value="LYPA1-2/EST-like"/>
</dbReference>
<keyword evidence="5" id="KW-0378">Hydrolase</keyword>
<dbReference type="GO" id="GO:0008474">
    <property type="term" value="F:palmitoyl-(protein) hydrolase activity"/>
    <property type="evidence" value="ECO:0007669"/>
    <property type="project" value="UniProtKB-EC"/>
</dbReference>
<comment type="similarity">
    <text evidence="1">Belongs to the AB hydrolase superfamily. AB hydrolase 2 family.</text>
</comment>
<evidence type="ECO:0000256" key="4">
    <source>
        <dbReference type="ARBA" id="ARBA00022487"/>
    </source>
</evidence>
<dbReference type="Proteomes" id="UP000800094">
    <property type="component" value="Unassembled WGS sequence"/>
</dbReference>
<evidence type="ECO:0000313" key="12">
    <source>
        <dbReference type="Proteomes" id="UP000800094"/>
    </source>
</evidence>
<evidence type="ECO:0000256" key="7">
    <source>
        <dbReference type="ARBA" id="ARBA00029392"/>
    </source>
</evidence>
<evidence type="ECO:0000256" key="3">
    <source>
        <dbReference type="ARBA" id="ARBA00014923"/>
    </source>
</evidence>
<keyword evidence="6" id="KW-0276">Fatty acid metabolism</keyword>
<evidence type="ECO:0000256" key="8">
    <source>
        <dbReference type="ARBA" id="ARBA00031195"/>
    </source>
</evidence>
<comment type="function">
    <text evidence="7">Hydrolyzes fatty acids from S-acylated cysteine residues in proteins with a strong preference for palmitoylated G-alpha proteins over other acyl substrates. Mediates the deacylation of G-alpha proteins such as GPA1 in vivo, but has weak or no activity toward palmitoylated Ras proteins. Has weak lysophospholipase activity in vitro; however such activity may not exist in vivo.</text>
</comment>
<evidence type="ECO:0000259" key="10">
    <source>
        <dbReference type="Pfam" id="PF02230"/>
    </source>
</evidence>
<evidence type="ECO:0000256" key="6">
    <source>
        <dbReference type="ARBA" id="ARBA00022832"/>
    </source>
</evidence>
<evidence type="ECO:0000256" key="2">
    <source>
        <dbReference type="ARBA" id="ARBA00012423"/>
    </source>
</evidence>
<feature type="domain" description="Phospholipase/carboxylesterase/thioesterase" evidence="10">
    <location>
        <begin position="21"/>
        <end position="242"/>
    </location>
</feature>
<evidence type="ECO:0000256" key="5">
    <source>
        <dbReference type="ARBA" id="ARBA00022801"/>
    </source>
</evidence>
<keyword evidence="4" id="KW-0719">Serine esterase</keyword>
<dbReference type="InterPro" id="IPR003140">
    <property type="entry name" value="PLipase/COase/thioEstase"/>
</dbReference>
<comment type="catalytic activity">
    <reaction evidence="9">
        <text>S-hexadecanoyl-L-cysteinyl-[protein] + H2O = L-cysteinyl-[protein] + hexadecanoate + H(+)</text>
        <dbReference type="Rhea" id="RHEA:19233"/>
        <dbReference type="Rhea" id="RHEA-COMP:10131"/>
        <dbReference type="Rhea" id="RHEA-COMP:11032"/>
        <dbReference type="ChEBI" id="CHEBI:7896"/>
        <dbReference type="ChEBI" id="CHEBI:15377"/>
        <dbReference type="ChEBI" id="CHEBI:15378"/>
        <dbReference type="ChEBI" id="CHEBI:29950"/>
        <dbReference type="ChEBI" id="CHEBI:74151"/>
        <dbReference type="EC" id="3.1.2.22"/>
    </reaction>
</comment>
<evidence type="ECO:0000313" key="11">
    <source>
        <dbReference type="EMBL" id="KAF2252535.1"/>
    </source>
</evidence>
<dbReference type="GO" id="GO:0006631">
    <property type="term" value="P:fatty acid metabolic process"/>
    <property type="evidence" value="ECO:0007669"/>
    <property type="project" value="UniProtKB-KW"/>
</dbReference>
<dbReference type="PANTHER" id="PTHR10655:SF17">
    <property type="entry name" value="LYSOPHOSPHOLIPASE-LIKE PROTEIN 1"/>
    <property type="match status" value="1"/>
</dbReference>
<dbReference type="AlphaFoldDB" id="A0A6A6IPR8"/>
<dbReference type="InterPro" id="IPR029058">
    <property type="entry name" value="AB_hydrolase_fold"/>
</dbReference>
<dbReference type="EMBL" id="ML987192">
    <property type="protein sequence ID" value="KAF2252535.1"/>
    <property type="molecule type" value="Genomic_DNA"/>
</dbReference>
<evidence type="ECO:0000256" key="1">
    <source>
        <dbReference type="ARBA" id="ARBA00006499"/>
    </source>
</evidence>
<dbReference type="Gene3D" id="3.40.50.1820">
    <property type="entry name" value="alpha/beta hydrolase"/>
    <property type="match status" value="1"/>
</dbReference>
<dbReference type="Pfam" id="PF02230">
    <property type="entry name" value="Abhydrolase_2"/>
    <property type="match status" value="1"/>
</dbReference>
<dbReference type="OrthoDB" id="2418081at2759"/>
<name>A0A6A6IPR8_9PLEO</name>
<keyword evidence="12" id="KW-1185">Reference proteome</keyword>
<dbReference type="EC" id="3.1.2.22" evidence="2"/>
<organism evidence="11 12">
    <name type="scientific">Trematosphaeria pertusa</name>
    <dbReference type="NCBI Taxonomy" id="390896"/>
    <lineage>
        <taxon>Eukaryota</taxon>
        <taxon>Fungi</taxon>
        <taxon>Dikarya</taxon>
        <taxon>Ascomycota</taxon>
        <taxon>Pezizomycotina</taxon>
        <taxon>Dothideomycetes</taxon>
        <taxon>Pleosporomycetidae</taxon>
        <taxon>Pleosporales</taxon>
        <taxon>Massarineae</taxon>
        <taxon>Trematosphaeriaceae</taxon>
        <taxon>Trematosphaeria</taxon>
    </lineage>
</organism>
<keyword evidence="6" id="KW-0443">Lipid metabolism</keyword>
<accession>A0A6A6IPR8</accession>
<dbReference type="SUPFAM" id="SSF53474">
    <property type="entry name" value="alpha/beta-Hydrolases"/>
    <property type="match status" value="1"/>
</dbReference>
<dbReference type="GeneID" id="54574559"/>
<dbReference type="RefSeq" id="XP_033687539.1">
    <property type="nucleotide sequence ID" value="XM_033821229.1"/>
</dbReference>
<reference evidence="11" key="1">
    <citation type="journal article" date="2020" name="Stud. Mycol.">
        <title>101 Dothideomycetes genomes: a test case for predicting lifestyles and emergence of pathogens.</title>
        <authorList>
            <person name="Haridas S."/>
            <person name="Albert R."/>
            <person name="Binder M."/>
            <person name="Bloem J."/>
            <person name="Labutti K."/>
            <person name="Salamov A."/>
            <person name="Andreopoulos B."/>
            <person name="Baker S."/>
            <person name="Barry K."/>
            <person name="Bills G."/>
            <person name="Bluhm B."/>
            <person name="Cannon C."/>
            <person name="Castanera R."/>
            <person name="Culley D."/>
            <person name="Daum C."/>
            <person name="Ezra D."/>
            <person name="Gonzalez J."/>
            <person name="Henrissat B."/>
            <person name="Kuo A."/>
            <person name="Liang C."/>
            <person name="Lipzen A."/>
            <person name="Lutzoni F."/>
            <person name="Magnuson J."/>
            <person name="Mondo S."/>
            <person name="Nolan M."/>
            <person name="Ohm R."/>
            <person name="Pangilinan J."/>
            <person name="Park H.-J."/>
            <person name="Ramirez L."/>
            <person name="Alfaro M."/>
            <person name="Sun H."/>
            <person name="Tritt A."/>
            <person name="Yoshinaga Y."/>
            <person name="Zwiers L.-H."/>
            <person name="Turgeon B."/>
            <person name="Goodwin S."/>
            <person name="Spatafora J."/>
            <person name="Crous P."/>
            <person name="Grigoriev I."/>
        </authorList>
    </citation>
    <scope>NUCLEOTIDE SEQUENCE</scope>
    <source>
        <strain evidence="11">CBS 122368</strain>
    </source>
</reference>
<sequence>MSTEQKPPIILHPLAPPSHVSKSAAFIFIHGLGDDATGVANIAQQFQAAGKLPYMKWVLPNALENRDAMTMAWFTPTRLSPFPPTRPELDDEEDEEGMKASMIYIVSLVDSLVLEGIPVERIILGGFSQGHAMALLTGLTSTKYAGHLGWLVGLSGYLPQADKIPALRDEVGLPAPSNDHTSVFLARGTRDMLVPKRYLTICANKVLECGVEEEKLTVKEYEGMGHVMSGVELRDLCVWLEKVVPPVE</sequence>
<gene>
    <name evidence="11" type="ORF">BU26DRAFT_258438</name>
</gene>
<proteinExistence type="inferred from homology"/>
<dbReference type="PANTHER" id="PTHR10655">
    <property type="entry name" value="LYSOPHOSPHOLIPASE-RELATED"/>
    <property type="match status" value="1"/>
</dbReference>
<protein>
    <recommendedName>
        <fullName evidence="3">Acyl-protein thioesterase 1</fullName>
        <ecNumber evidence="2">3.1.2.22</ecNumber>
    </recommendedName>
    <alternativeName>
        <fullName evidence="8">Palmitoyl-protein hydrolase</fullName>
    </alternativeName>
</protein>